<gene>
    <name evidence="6" type="ORF">DDT42_01120</name>
</gene>
<dbReference type="GO" id="GO:0071949">
    <property type="term" value="F:FAD binding"/>
    <property type="evidence" value="ECO:0007669"/>
    <property type="project" value="InterPro"/>
</dbReference>
<dbReference type="AlphaFoldDB" id="A0A9E2BGP1"/>
<dbReference type="PROSITE" id="PS51387">
    <property type="entry name" value="FAD_PCMH"/>
    <property type="match status" value="1"/>
</dbReference>
<evidence type="ECO:0000313" key="6">
    <source>
        <dbReference type="EMBL" id="MBT9145250.1"/>
    </source>
</evidence>
<dbReference type="EC" id="1.-.-.-" evidence="6"/>
<dbReference type="InterPro" id="IPR006094">
    <property type="entry name" value="Oxid_FAD_bind_N"/>
</dbReference>
<dbReference type="PANTHER" id="PTHR42934">
    <property type="entry name" value="GLYCOLATE OXIDASE SUBUNIT GLCD"/>
    <property type="match status" value="1"/>
</dbReference>
<dbReference type="Gene3D" id="1.10.45.10">
    <property type="entry name" value="Vanillyl-alcohol Oxidase, Chain A, domain 4"/>
    <property type="match status" value="1"/>
</dbReference>
<dbReference type="Proteomes" id="UP000811545">
    <property type="component" value="Unassembled WGS sequence"/>
</dbReference>
<evidence type="ECO:0000313" key="7">
    <source>
        <dbReference type="Proteomes" id="UP000811545"/>
    </source>
</evidence>
<dbReference type="InterPro" id="IPR051914">
    <property type="entry name" value="FAD-linked_OxidoTrans_Type4"/>
</dbReference>
<evidence type="ECO:0000256" key="1">
    <source>
        <dbReference type="ARBA" id="ARBA00001974"/>
    </source>
</evidence>
<dbReference type="Gene3D" id="3.30.70.2740">
    <property type="match status" value="1"/>
</dbReference>
<comment type="cofactor">
    <cofactor evidence="1">
        <name>FAD</name>
        <dbReference type="ChEBI" id="CHEBI:57692"/>
    </cofactor>
</comment>
<dbReference type="Pfam" id="PF01565">
    <property type="entry name" value="FAD_binding_4"/>
    <property type="match status" value="1"/>
</dbReference>
<proteinExistence type="predicted"/>
<dbReference type="PANTHER" id="PTHR42934:SF2">
    <property type="entry name" value="GLYCOLATE OXIDASE SUBUNIT GLCD"/>
    <property type="match status" value="1"/>
</dbReference>
<sequence length="461" mass="50836">MDKKTVDYLKDIVGENYVITELEQKFSYFYDETNYTGRPKANTDSIVVKPMHTIEISRIMKYANENNKIIVVRGGGTGLCGAAIPTKESIIISMERMNKVMEIDDKNMMAVLESGVTLARLLEELEKYNGICFPVHPGDESAHIGGMVATNAGGARAVRHGIIRNQIKGLEVVLPGGEVLNLGGKLLKDNSGYNIMNLIIGSEGTLAIITKVILRLYPEEHYSGTIAASFDNINDASSAVIEILKSGVSPLAVEYQDKHLYIKTAEYLGLHWPLDKGNADVIIILSEKSEEALYGDCEVIDSICDKYNANKAVFASTKQEQADLLTIRSASYDVLKDNIAHSFDMAVPPGDMPEFLGELCQLVDSYNTTTNIIAHIADGNVHNDIVMINGKVPEYAEELKEKMYRLCFKYGGTITGEHGIGKLRVKDLKLHKSSVEIELMKRIKKVFDPEGILNPGTVVEV</sequence>
<accession>A0A9E2BGP1</accession>
<dbReference type="Pfam" id="PF02913">
    <property type="entry name" value="FAD-oxidase_C"/>
    <property type="match status" value="1"/>
</dbReference>
<evidence type="ECO:0000256" key="4">
    <source>
        <dbReference type="ARBA" id="ARBA00023002"/>
    </source>
</evidence>
<evidence type="ECO:0000256" key="2">
    <source>
        <dbReference type="ARBA" id="ARBA00022630"/>
    </source>
</evidence>
<name>A0A9E2BGP1_PSYF1</name>
<dbReference type="InterPro" id="IPR004113">
    <property type="entry name" value="FAD-bd_oxidored_4_C"/>
</dbReference>
<dbReference type="Gene3D" id="3.30.465.10">
    <property type="match status" value="1"/>
</dbReference>
<dbReference type="GO" id="GO:0016491">
    <property type="term" value="F:oxidoreductase activity"/>
    <property type="evidence" value="ECO:0007669"/>
    <property type="project" value="UniProtKB-KW"/>
</dbReference>
<dbReference type="InterPro" id="IPR016169">
    <property type="entry name" value="FAD-bd_PCMH_sub2"/>
</dbReference>
<keyword evidence="3" id="KW-0274">FAD</keyword>
<dbReference type="EMBL" id="QLTW01000066">
    <property type="protein sequence ID" value="MBT9145250.1"/>
    <property type="molecule type" value="Genomic_DNA"/>
</dbReference>
<feature type="domain" description="FAD-binding PCMH-type" evidence="5">
    <location>
        <begin position="39"/>
        <end position="219"/>
    </location>
</feature>
<dbReference type="SUPFAM" id="SSF55103">
    <property type="entry name" value="FAD-linked oxidases, C-terminal domain"/>
    <property type="match status" value="1"/>
</dbReference>
<organism evidence="6 7">
    <name type="scientific">Psychracetigena formicireducens</name>
    <dbReference type="NCBI Taxonomy" id="2986056"/>
    <lineage>
        <taxon>Bacteria</taxon>
        <taxon>Bacillati</taxon>
        <taxon>Candidatus Lithacetigenota</taxon>
        <taxon>Candidatus Psychracetigena</taxon>
    </lineage>
</organism>
<reference evidence="6 7" key="1">
    <citation type="journal article" date="2021" name="bioRxiv">
        <title>Unique metabolic strategies in Hadean analogues reveal hints for primordial physiology.</title>
        <authorList>
            <person name="Nobu M.K."/>
            <person name="Nakai R."/>
            <person name="Tamazawa S."/>
            <person name="Mori H."/>
            <person name="Toyoda A."/>
            <person name="Ijiri A."/>
            <person name="Suzuki S."/>
            <person name="Kurokawa K."/>
            <person name="Kamagata Y."/>
            <person name="Tamaki H."/>
        </authorList>
    </citation>
    <scope>NUCLEOTIDE SEQUENCE [LARGE SCALE GENOMIC DNA]</scope>
    <source>
        <strain evidence="6">BS525</strain>
    </source>
</reference>
<comment type="caution">
    <text evidence="6">The sequence shown here is derived from an EMBL/GenBank/DDBJ whole genome shotgun (WGS) entry which is preliminary data.</text>
</comment>
<protein>
    <submittedName>
        <fullName evidence="6">FAD-linked oxidoreductase</fullName>
        <ecNumber evidence="6">1.-.-.-</ecNumber>
    </submittedName>
</protein>
<evidence type="ECO:0000259" key="5">
    <source>
        <dbReference type="PROSITE" id="PS51387"/>
    </source>
</evidence>
<dbReference type="InterPro" id="IPR016164">
    <property type="entry name" value="FAD-linked_Oxase-like_C"/>
</dbReference>
<dbReference type="SUPFAM" id="SSF56176">
    <property type="entry name" value="FAD-binding/transporter-associated domain-like"/>
    <property type="match status" value="1"/>
</dbReference>
<dbReference type="InterPro" id="IPR016171">
    <property type="entry name" value="Vanillyl_alc_oxidase_C-sub2"/>
</dbReference>
<dbReference type="InterPro" id="IPR036318">
    <property type="entry name" value="FAD-bd_PCMH-like_sf"/>
</dbReference>
<dbReference type="FunFam" id="1.10.45.10:FF:000001">
    <property type="entry name" value="D-lactate dehydrogenase mitochondrial"/>
    <property type="match status" value="1"/>
</dbReference>
<evidence type="ECO:0000256" key="3">
    <source>
        <dbReference type="ARBA" id="ARBA00022827"/>
    </source>
</evidence>
<dbReference type="InterPro" id="IPR016166">
    <property type="entry name" value="FAD-bd_PCMH"/>
</dbReference>
<keyword evidence="4 6" id="KW-0560">Oxidoreductase</keyword>
<keyword evidence="2" id="KW-0285">Flavoprotein</keyword>